<organism evidence="3 4">
    <name type="scientific">Magallana gigas</name>
    <name type="common">Pacific oyster</name>
    <name type="synonym">Crassostrea gigas</name>
    <dbReference type="NCBI Taxonomy" id="29159"/>
    <lineage>
        <taxon>Eukaryota</taxon>
        <taxon>Metazoa</taxon>
        <taxon>Spiralia</taxon>
        <taxon>Lophotrochozoa</taxon>
        <taxon>Mollusca</taxon>
        <taxon>Bivalvia</taxon>
        <taxon>Autobranchia</taxon>
        <taxon>Pteriomorphia</taxon>
        <taxon>Ostreida</taxon>
        <taxon>Ostreoidea</taxon>
        <taxon>Ostreidae</taxon>
        <taxon>Magallana</taxon>
    </lineage>
</organism>
<evidence type="ECO:0000256" key="2">
    <source>
        <dbReference type="SAM" id="Phobius"/>
    </source>
</evidence>
<evidence type="ECO:0000256" key="1">
    <source>
        <dbReference type="SAM" id="MobiDB-lite"/>
    </source>
</evidence>
<keyword evidence="2" id="KW-0812">Transmembrane</keyword>
<accession>A0A8W8JIC2</accession>
<sequence>MCLIKAKLHLHSESASYNGKMKAPVYSVGYGYFCILFGNVYTLSCLGKDGNYECCRGYMWNKTTGDCDTKCLPGFYGVNCSKSCVAGRYGEGCQSVCTECSNRTCNVSYGCPHPTTTAQELNTVTMKQLPQQNLQNDAASQDTETWLYIVAGVSIASFVMALLNIIISSWRRCNVNITSSQPTGMENEKKSYQTLMKNTIYTGPAHVVMNADTVERNFSVVMTTASCDNMSTFPDATEPKSVEEKRKQPNGTVEIYESLK</sequence>
<evidence type="ECO:0000313" key="3">
    <source>
        <dbReference type="EnsemblMetazoa" id="G18664.1:cds"/>
    </source>
</evidence>
<feature type="region of interest" description="Disordered" evidence="1">
    <location>
        <begin position="232"/>
        <end position="260"/>
    </location>
</feature>
<dbReference type="OrthoDB" id="10528173at2759"/>
<feature type="transmembrane region" description="Helical" evidence="2">
    <location>
        <begin position="146"/>
        <end position="167"/>
    </location>
</feature>
<dbReference type="AlphaFoldDB" id="A0A8W8JIC2"/>
<dbReference type="EnsemblMetazoa" id="G18664.1">
    <property type="protein sequence ID" value="G18664.1:cds"/>
    <property type="gene ID" value="G18664"/>
</dbReference>
<feature type="compositionally biased region" description="Basic and acidic residues" evidence="1">
    <location>
        <begin position="237"/>
        <end position="247"/>
    </location>
</feature>
<dbReference type="Gene3D" id="2.170.300.10">
    <property type="entry name" value="Tie2 ligand-binding domain superfamily"/>
    <property type="match status" value="1"/>
</dbReference>
<evidence type="ECO:0000313" key="4">
    <source>
        <dbReference type="Proteomes" id="UP000005408"/>
    </source>
</evidence>
<dbReference type="OMA" id="PTGMENE"/>
<proteinExistence type="predicted"/>
<keyword evidence="2" id="KW-0472">Membrane</keyword>
<keyword evidence="2" id="KW-1133">Transmembrane helix</keyword>
<name>A0A8W8JIC2_MAGGI</name>
<reference evidence="3" key="1">
    <citation type="submission" date="2022-08" db="UniProtKB">
        <authorList>
            <consortium name="EnsemblMetazoa"/>
        </authorList>
    </citation>
    <scope>IDENTIFICATION</scope>
    <source>
        <strain evidence="3">05x7-T-G4-1.051#20</strain>
    </source>
</reference>
<evidence type="ECO:0008006" key="5">
    <source>
        <dbReference type="Google" id="ProtNLM"/>
    </source>
</evidence>
<protein>
    <recommendedName>
        <fullName evidence="5">Multiple epidermal growth factor-like domains 10</fullName>
    </recommendedName>
</protein>
<keyword evidence="4" id="KW-1185">Reference proteome</keyword>
<dbReference type="Proteomes" id="UP000005408">
    <property type="component" value="Unassembled WGS sequence"/>
</dbReference>